<dbReference type="Gene3D" id="3.10.450.50">
    <property type="match status" value="1"/>
</dbReference>
<evidence type="ECO:0000259" key="1">
    <source>
        <dbReference type="Pfam" id="PF12680"/>
    </source>
</evidence>
<feature type="domain" description="SnoaL-like" evidence="1">
    <location>
        <begin position="19"/>
        <end position="122"/>
    </location>
</feature>
<evidence type="ECO:0000313" key="3">
    <source>
        <dbReference type="Proteomes" id="UP000184287"/>
    </source>
</evidence>
<dbReference type="OrthoDB" id="333383at2"/>
<proteinExistence type="predicted"/>
<dbReference type="InterPro" id="IPR032710">
    <property type="entry name" value="NTF2-like_dom_sf"/>
</dbReference>
<protein>
    <submittedName>
        <fullName evidence="2">SnoaL-like domain-containing protein</fullName>
    </submittedName>
</protein>
<dbReference type="STRING" id="288992.SAMN04488522_101468"/>
<organism evidence="2 3">
    <name type="scientific">Pedobacter caeni</name>
    <dbReference type="NCBI Taxonomy" id="288992"/>
    <lineage>
        <taxon>Bacteria</taxon>
        <taxon>Pseudomonadati</taxon>
        <taxon>Bacteroidota</taxon>
        <taxon>Sphingobacteriia</taxon>
        <taxon>Sphingobacteriales</taxon>
        <taxon>Sphingobacteriaceae</taxon>
        <taxon>Pedobacter</taxon>
    </lineage>
</organism>
<dbReference type="EMBL" id="FQUQ01000001">
    <property type="protein sequence ID" value="SHE53031.1"/>
    <property type="molecule type" value="Genomic_DNA"/>
</dbReference>
<evidence type="ECO:0000313" key="2">
    <source>
        <dbReference type="EMBL" id="SHE53031.1"/>
    </source>
</evidence>
<keyword evidence="3" id="KW-1185">Reference proteome</keyword>
<dbReference type="RefSeq" id="WP_143166675.1">
    <property type="nucleotide sequence ID" value="NZ_FQUQ01000001.1"/>
</dbReference>
<gene>
    <name evidence="2" type="ORF">SAMN04488522_101468</name>
</gene>
<dbReference type="Pfam" id="PF12680">
    <property type="entry name" value="SnoaL_2"/>
    <property type="match status" value="1"/>
</dbReference>
<sequence>MTENKQTVISCLEAFEEIARQWFAAFNAHDLEALLSLYAEDAVHFSPKLKIRHPETDGLVRGQAALRQWWQDSFERLPSLRYQPTSFTANHQRVFMEYIRTVADEPDMLIAEVLEISNGKISASRVYHG</sequence>
<dbReference type="AlphaFoldDB" id="A0A1M4U833"/>
<name>A0A1M4U833_9SPHI</name>
<accession>A0A1M4U833</accession>
<dbReference type="Proteomes" id="UP000184287">
    <property type="component" value="Unassembled WGS sequence"/>
</dbReference>
<dbReference type="SUPFAM" id="SSF54427">
    <property type="entry name" value="NTF2-like"/>
    <property type="match status" value="1"/>
</dbReference>
<reference evidence="3" key="1">
    <citation type="submission" date="2016-11" db="EMBL/GenBank/DDBJ databases">
        <authorList>
            <person name="Varghese N."/>
            <person name="Submissions S."/>
        </authorList>
    </citation>
    <scope>NUCLEOTIDE SEQUENCE [LARGE SCALE GENOMIC DNA]</scope>
    <source>
        <strain evidence="3">DSM 16990</strain>
    </source>
</reference>
<dbReference type="InterPro" id="IPR037401">
    <property type="entry name" value="SnoaL-like"/>
</dbReference>